<accession>A0A2P2QF27</accession>
<name>A0A2P2QF27_RHIMU</name>
<protein>
    <submittedName>
        <fullName evidence="1">Uncharacterized protein</fullName>
    </submittedName>
</protein>
<sequence>MVKSSYGNNARGYSLITKLNFERMSRKKKLRKLSRFKWFSHR</sequence>
<dbReference type="AlphaFoldDB" id="A0A2P2QF27"/>
<reference evidence="1" key="1">
    <citation type="submission" date="2018-02" db="EMBL/GenBank/DDBJ databases">
        <title>Rhizophora mucronata_Transcriptome.</title>
        <authorList>
            <person name="Meera S.P."/>
            <person name="Sreeshan A."/>
            <person name="Augustine A."/>
        </authorList>
    </citation>
    <scope>NUCLEOTIDE SEQUENCE</scope>
    <source>
        <tissue evidence="1">Leaf</tissue>
    </source>
</reference>
<proteinExistence type="predicted"/>
<dbReference type="EMBL" id="GGEC01085094">
    <property type="protein sequence ID" value="MBX65578.1"/>
    <property type="molecule type" value="Transcribed_RNA"/>
</dbReference>
<organism evidence="1">
    <name type="scientific">Rhizophora mucronata</name>
    <name type="common">Asiatic mangrove</name>
    <dbReference type="NCBI Taxonomy" id="61149"/>
    <lineage>
        <taxon>Eukaryota</taxon>
        <taxon>Viridiplantae</taxon>
        <taxon>Streptophyta</taxon>
        <taxon>Embryophyta</taxon>
        <taxon>Tracheophyta</taxon>
        <taxon>Spermatophyta</taxon>
        <taxon>Magnoliopsida</taxon>
        <taxon>eudicotyledons</taxon>
        <taxon>Gunneridae</taxon>
        <taxon>Pentapetalae</taxon>
        <taxon>rosids</taxon>
        <taxon>fabids</taxon>
        <taxon>Malpighiales</taxon>
        <taxon>Rhizophoraceae</taxon>
        <taxon>Rhizophora</taxon>
    </lineage>
</organism>
<evidence type="ECO:0000313" key="1">
    <source>
        <dbReference type="EMBL" id="MBX65578.1"/>
    </source>
</evidence>